<feature type="domain" description="N-acetyltransferase" evidence="1">
    <location>
        <begin position="1"/>
        <end position="145"/>
    </location>
</feature>
<dbReference type="Gene3D" id="3.40.630.30">
    <property type="match status" value="2"/>
</dbReference>
<sequence>MLVRKAAMADLPFVIDAYRLAFAFSEERTRHYAENTGIGCFRLLEKNGQPAAVWAVIGCGHWFGGRAVPAANIAHVAIQPEFRGSGLAADILDLSCEDARKDGACVASLFASTRPVYRRAGFNLAGHEMVYEAETSELYKVQQEVRCRRIHIDEARAVLEPIYRRACLGEAGLLDRQDAHWNLHLDVTANTPSVFVFGDKEGYAVLDTSRAGIVEIRDWAALTGAAARQILKFIGTFSTVYGKTRWHGAPHDALVFALPDKGWTLIHQEEFLMRVLNPVSALNARGYVCRDAELTLVIEDDERLVLQLSIRGGRATCARGGDDGPGVLSIQKAYFPSLFSGFRSATFLQRAGYADGIATTVALADSVFAGSPPWVAEHF</sequence>
<dbReference type="InterPro" id="IPR025559">
    <property type="entry name" value="Eis_dom"/>
</dbReference>
<dbReference type="GO" id="GO:0034069">
    <property type="term" value="F:aminoglycoside N-acetyltransferase activity"/>
    <property type="evidence" value="ECO:0007669"/>
    <property type="project" value="TreeGrafter"/>
</dbReference>
<evidence type="ECO:0000313" key="2">
    <source>
        <dbReference type="EMBL" id="GGA93947.1"/>
    </source>
</evidence>
<dbReference type="PANTHER" id="PTHR37817:SF1">
    <property type="entry name" value="N-ACETYLTRANSFERASE EIS"/>
    <property type="match status" value="1"/>
</dbReference>
<dbReference type="InterPro" id="IPR041380">
    <property type="entry name" value="Acetyltransf_17"/>
</dbReference>
<dbReference type="GO" id="GO:0030649">
    <property type="term" value="P:aminoglycoside antibiotic catabolic process"/>
    <property type="evidence" value="ECO:0007669"/>
    <property type="project" value="TreeGrafter"/>
</dbReference>
<keyword evidence="3" id="KW-1185">Reference proteome</keyword>
<reference evidence="2" key="1">
    <citation type="journal article" date="2014" name="Int. J. Syst. Evol. Microbiol.">
        <title>Complete genome sequence of Corynebacterium casei LMG S-19264T (=DSM 44701T), isolated from a smear-ripened cheese.</title>
        <authorList>
            <consortium name="US DOE Joint Genome Institute (JGI-PGF)"/>
            <person name="Walter F."/>
            <person name="Albersmeier A."/>
            <person name="Kalinowski J."/>
            <person name="Ruckert C."/>
        </authorList>
    </citation>
    <scope>NUCLEOTIDE SEQUENCE</scope>
    <source>
        <strain evidence="2">CGMCC 1.15082</strain>
    </source>
</reference>
<dbReference type="PROSITE" id="PS51186">
    <property type="entry name" value="GNAT"/>
    <property type="match status" value="1"/>
</dbReference>
<evidence type="ECO:0000313" key="3">
    <source>
        <dbReference type="Proteomes" id="UP000646478"/>
    </source>
</evidence>
<accession>A0A916SCU6</accession>
<dbReference type="Pfam" id="PF13527">
    <property type="entry name" value="Acetyltransf_9"/>
    <property type="match status" value="1"/>
</dbReference>
<dbReference type="EMBL" id="BMHH01000008">
    <property type="protein sequence ID" value="GGA93947.1"/>
    <property type="molecule type" value="Genomic_DNA"/>
</dbReference>
<gene>
    <name evidence="2" type="ORF">GCM10011491_22680</name>
</gene>
<dbReference type="AlphaFoldDB" id="A0A916SCU6"/>
<reference evidence="2" key="2">
    <citation type="submission" date="2020-09" db="EMBL/GenBank/DDBJ databases">
        <authorList>
            <person name="Sun Q."/>
            <person name="Zhou Y."/>
        </authorList>
    </citation>
    <scope>NUCLEOTIDE SEQUENCE</scope>
    <source>
        <strain evidence="2">CGMCC 1.15082</strain>
    </source>
</reference>
<dbReference type="SUPFAM" id="SSF55718">
    <property type="entry name" value="SCP-like"/>
    <property type="match status" value="1"/>
</dbReference>
<evidence type="ECO:0000259" key="1">
    <source>
        <dbReference type="PROSITE" id="PS51186"/>
    </source>
</evidence>
<dbReference type="InterPro" id="IPR051554">
    <property type="entry name" value="Acetyltransferase_Eis"/>
</dbReference>
<dbReference type="InterPro" id="IPR036527">
    <property type="entry name" value="SCP2_sterol-bd_dom_sf"/>
</dbReference>
<dbReference type="Pfam" id="PF17668">
    <property type="entry name" value="Acetyltransf_17"/>
    <property type="match status" value="1"/>
</dbReference>
<dbReference type="Pfam" id="PF13530">
    <property type="entry name" value="SCP2_2"/>
    <property type="match status" value="1"/>
</dbReference>
<comment type="caution">
    <text evidence="2">The sequence shown here is derived from an EMBL/GenBank/DDBJ whole genome shotgun (WGS) entry which is preliminary data.</text>
</comment>
<dbReference type="InterPro" id="IPR016181">
    <property type="entry name" value="Acyl_CoA_acyltransferase"/>
</dbReference>
<organism evidence="2 3">
    <name type="scientific">Brucella endophytica</name>
    <dbReference type="NCBI Taxonomy" id="1963359"/>
    <lineage>
        <taxon>Bacteria</taxon>
        <taxon>Pseudomonadati</taxon>
        <taxon>Pseudomonadota</taxon>
        <taxon>Alphaproteobacteria</taxon>
        <taxon>Hyphomicrobiales</taxon>
        <taxon>Brucellaceae</taxon>
        <taxon>Brucella/Ochrobactrum group</taxon>
        <taxon>Brucella</taxon>
    </lineage>
</organism>
<dbReference type="SUPFAM" id="SSF55729">
    <property type="entry name" value="Acyl-CoA N-acyltransferases (Nat)"/>
    <property type="match status" value="1"/>
</dbReference>
<proteinExistence type="predicted"/>
<dbReference type="CDD" id="cd04301">
    <property type="entry name" value="NAT_SF"/>
    <property type="match status" value="1"/>
</dbReference>
<dbReference type="Gene3D" id="3.30.1050.10">
    <property type="entry name" value="SCP2 sterol-binding domain"/>
    <property type="match status" value="1"/>
</dbReference>
<protein>
    <recommendedName>
        <fullName evidence="1">N-acetyltransferase domain-containing protein</fullName>
    </recommendedName>
</protein>
<dbReference type="RefSeq" id="WP_188824288.1">
    <property type="nucleotide sequence ID" value="NZ_BMHH01000008.1"/>
</dbReference>
<dbReference type="Proteomes" id="UP000646478">
    <property type="component" value="Unassembled WGS sequence"/>
</dbReference>
<name>A0A916SCU6_9HYPH</name>
<dbReference type="InterPro" id="IPR000182">
    <property type="entry name" value="GNAT_dom"/>
</dbReference>
<dbReference type="PANTHER" id="PTHR37817">
    <property type="entry name" value="N-ACETYLTRANSFERASE EIS"/>
    <property type="match status" value="1"/>
</dbReference>